<proteinExistence type="predicted"/>
<feature type="compositionally biased region" description="Polar residues" evidence="1">
    <location>
        <begin position="89"/>
        <end position="102"/>
    </location>
</feature>
<accession>A0ABQ9VED6</accession>
<evidence type="ECO:0000313" key="2">
    <source>
        <dbReference type="EMBL" id="KAK2107719.1"/>
    </source>
</evidence>
<dbReference type="EMBL" id="JASSZA010000006">
    <property type="protein sequence ID" value="KAK2107719.1"/>
    <property type="molecule type" value="Genomic_DNA"/>
</dbReference>
<protein>
    <submittedName>
        <fullName evidence="2">Uncharacterized protein</fullName>
    </submittedName>
</protein>
<keyword evidence="3" id="KW-1185">Reference proteome</keyword>
<gene>
    <name evidence="2" type="ORF">P7K49_012884</name>
</gene>
<feature type="region of interest" description="Disordered" evidence="1">
    <location>
        <begin position="80"/>
        <end position="102"/>
    </location>
</feature>
<comment type="caution">
    <text evidence="2">The sequence shown here is derived from an EMBL/GenBank/DDBJ whole genome shotgun (WGS) entry which is preliminary data.</text>
</comment>
<feature type="non-terminal residue" evidence="2">
    <location>
        <position position="102"/>
    </location>
</feature>
<evidence type="ECO:0000256" key="1">
    <source>
        <dbReference type="SAM" id="MobiDB-lite"/>
    </source>
</evidence>
<dbReference type="Proteomes" id="UP001266305">
    <property type="component" value="Unassembled WGS sequence"/>
</dbReference>
<reference evidence="2 3" key="1">
    <citation type="submission" date="2023-05" db="EMBL/GenBank/DDBJ databases">
        <title>B98-5 Cell Line De Novo Hybrid Assembly: An Optical Mapping Approach.</title>
        <authorList>
            <person name="Kananen K."/>
            <person name="Auerbach J.A."/>
            <person name="Kautto E."/>
            <person name="Blachly J.S."/>
        </authorList>
    </citation>
    <scope>NUCLEOTIDE SEQUENCE [LARGE SCALE GENOMIC DNA]</scope>
    <source>
        <strain evidence="2">B95-8</strain>
        <tissue evidence="2">Cell line</tissue>
    </source>
</reference>
<feature type="non-terminal residue" evidence="2">
    <location>
        <position position="1"/>
    </location>
</feature>
<name>A0ABQ9VED6_SAGOE</name>
<organism evidence="2 3">
    <name type="scientific">Saguinus oedipus</name>
    <name type="common">Cotton-top tamarin</name>
    <name type="synonym">Oedipomidas oedipus</name>
    <dbReference type="NCBI Taxonomy" id="9490"/>
    <lineage>
        <taxon>Eukaryota</taxon>
        <taxon>Metazoa</taxon>
        <taxon>Chordata</taxon>
        <taxon>Craniata</taxon>
        <taxon>Vertebrata</taxon>
        <taxon>Euteleostomi</taxon>
        <taxon>Mammalia</taxon>
        <taxon>Eutheria</taxon>
        <taxon>Euarchontoglires</taxon>
        <taxon>Primates</taxon>
        <taxon>Haplorrhini</taxon>
        <taxon>Platyrrhini</taxon>
        <taxon>Cebidae</taxon>
        <taxon>Callitrichinae</taxon>
        <taxon>Saguinus</taxon>
    </lineage>
</organism>
<sequence length="102" mass="11645">HDCLSREDESERHLCEKIVCHPHLLELEDRRKPKYIVSLELKTLLWLFHHMLGEQGTKHKQPVSSSETTQDFTLMSGDLACGKGKNGMKNVSNQSTGDLSRE</sequence>
<evidence type="ECO:0000313" key="3">
    <source>
        <dbReference type="Proteomes" id="UP001266305"/>
    </source>
</evidence>